<dbReference type="EMBL" id="KV744950">
    <property type="protein sequence ID" value="OCK80684.1"/>
    <property type="molecule type" value="Genomic_DNA"/>
</dbReference>
<evidence type="ECO:0000313" key="2">
    <source>
        <dbReference type="EMBL" id="OCK80684.1"/>
    </source>
</evidence>
<accession>A0A8E2JFJ1</accession>
<sequence length="275" mass="31422">MAFKVYVDSPILKDRELFLKPLSGADSEISSIRSIDPDFIDTSFAQACLQNCMDNHSSECGKTDDSVLRYRPQIFLLDLHDHCLVSASVEDEFVALSYVWGPAVSTFECRKDTLVRLLEKGCLNDQSFFSVPPLISAAMEFTQQMKKRYLWVDRYCIVQDDDQHKHEQVMAMGVVYARACLTIILADGDARTGLTGLGKYGTAQPRNRNIFHGTNNSPILYGLRYHSIPADCSWVKRGWTFQEQMFSRRMAIFIEGKFVFRCRTSSQEDFEIDSQ</sequence>
<organism evidence="2 3">
    <name type="scientific">Lepidopterella palustris CBS 459.81</name>
    <dbReference type="NCBI Taxonomy" id="1314670"/>
    <lineage>
        <taxon>Eukaryota</taxon>
        <taxon>Fungi</taxon>
        <taxon>Dikarya</taxon>
        <taxon>Ascomycota</taxon>
        <taxon>Pezizomycotina</taxon>
        <taxon>Dothideomycetes</taxon>
        <taxon>Pleosporomycetidae</taxon>
        <taxon>Mytilinidiales</taxon>
        <taxon>Argynnaceae</taxon>
        <taxon>Lepidopterella</taxon>
    </lineage>
</organism>
<evidence type="ECO:0000259" key="1">
    <source>
        <dbReference type="Pfam" id="PF06985"/>
    </source>
</evidence>
<gene>
    <name evidence="2" type="ORF">K432DRAFT_425580</name>
</gene>
<proteinExistence type="predicted"/>
<name>A0A8E2JFJ1_9PEZI</name>
<reference evidence="2 3" key="1">
    <citation type="journal article" date="2016" name="Nat. Commun.">
        <title>Ectomycorrhizal ecology is imprinted in the genome of the dominant symbiotic fungus Cenococcum geophilum.</title>
        <authorList>
            <consortium name="DOE Joint Genome Institute"/>
            <person name="Peter M."/>
            <person name="Kohler A."/>
            <person name="Ohm R.A."/>
            <person name="Kuo A."/>
            <person name="Krutzmann J."/>
            <person name="Morin E."/>
            <person name="Arend M."/>
            <person name="Barry K.W."/>
            <person name="Binder M."/>
            <person name="Choi C."/>
            <person name="Clum A."/>
            <person name="Copeland A."/>
            <person name="Grisel N."/>
            <person name="Haridas S."/>
            <person name="Kipfer T."/>
            <person name="LaButti K."/>
            <person name="Lindquist E."/>
            <person name="Lipzen A."/>
            <person name="Maire R."/>
            <person name="Meier B."/>
            <person name="Mihaltcheva S."/>
            <person name="Molinier V."/>
            <person name="Murat C."/>
            <person name="Poggeler S."/>
            <person name="Quandt C.A."/>
            <person name="Sperisen C."/>
            <person name="Tritt A."/>
            <person name="Tisserant E."/>
            <person name="Crous P.W."/>
            <person name="Henrissat B."/>
            <person name="Nehls U."/>
            <person name="Egli S."/>
            <person name="Spatafora J.W."/>
            <person name="Grigoriev I.V."/>
            <person name="Martin F.M."/>
        </authorList>
    </citation>
    <scope>NUCLEOTIDE SEQUENCE [LARGE SCALE GENOMIC DNA]</scope>
    <source>
        <strain evidence="2 3">CBS 459.81</strain>
    </source>
</reference>
<keyword evidence="3" id="KW-1185">Reference proteome</keyword>
<dbReference type="OrthoDB" id="5428863at2759"/>
<feature type="domain" description="Heterokaryon incompatibility" evidence="1">
    <location>
        <begin position="93"/>
        <end position="243"/>
    </location>
</feature>
<protein>
    <submittedName>
        <fullName evidence="2">HET-domain-containing protein</fullName>
    </submittedName>
</protein>
<dbReference type="AlphaFoldDB" id="A0A8E2JFJ1"/>
<dbReference type="Pfam" id="PF06985">
    <property type="entry name" value="HET"/>
    <property type="match status" value="1"/>
</dbReference>
<dbReference type="InterPro" id="IPR010730">
    <property type="entry name" value="HET"/>
</dbReference>
<evidence type="ECO:0000313" key="3">
    <source>
        <dbReference type="Proteomes" id="UP000250266"/>
    </source>
</evidence>
<dbReference type="PANTHER" id="PTHR33112:SF12">
    <property type="entry name" value="HETEROKARYON INCOMPATIBILITY DOMAIN-CONTAINING PROTEIN"/>
    <property type="match status" value="1"/>
</dbReference>
<dbReference type="Proteomes" id="UP000250266">
    <property type="component" value="Unassembled WGS sequence"/>
</dbReference>
<dbReference type="PANTHER" id="PTHR33112">
    <property type="entry name" value="DOMAIN PROTEIN, PUTATIVE-RELATED"/>
    <property type="match status" value="1"/>
</dbReference>